<keyword evidence="2" id="KW-1185">Reference proteome</keyword>
<proteinExistence type="predicted"/>
<dbReference type="Proteomes" id="UP000828390">
    <property type="component" value="Unassembled WGS sequence"/>
</dbReference>
<dbReference type="InterPro" id="IPR036188">
    <property type="entry name" value="FAD/NAD-bd_sf"/>
</dbReference>
<gene>
    <name evidence="1" type="ORF">DPMN_042296</name>
</gene>
<evidence type="ECO:0000313" key="1">
    <source>
        <dbReference type="EMBL" id="KAH3735761.1"/>
    </source>
</evidence>
<sequence length="87" mass="10211">MYKGTVYTQGGNNKLLFIGPFESYVSFSLFDIQARWVYKYILRQLPNEPPTREEMMKSVCEWQGRFATLDSIFAKITFQKDMLIVLA</sequence>
<dbReference type="AlphaFoldDB" id="A0A9D4HYP2"/>
<protein>
    <submittedName>
        <fullName evidence="1">Uncharacterized protein</fullName>
    </submittedName>
</protein>
<organism evidence="1 2">
    <name type="scientific">Dreissena polymorpha</name>
    <name type="common">Zebra mussel</name>
    <name type="synonym">Mytilus polymorpha</name>
    <dbReference type="NCBI Taxonomy" id="45954"/>
    <lineage>
        <taxon>Eukaryota</taxon>
        <taxon>Metazoa</taxon>
        <taxon>Spiralia</taxon>
        <taxon>Lophotrochozoa</taxon>
        <taxon>Mollusca</taxon>
        <taxon>Bivalvia</taxon>
        <taxon>Autobranchia</taxon>
        <taxon>Heteroconchia</taxon>
        <taxon>Euheterodonta</taxon>
        <taxon>Imparidentia</taxon>
        <taxon>Neoheterodontei</taxon>
        <taxon>Myida</taxon>
        <taxon>Dreissenoidea</taxon>
        <taxon>Dreissenidae</taxon>
        <taxon>Dreissena</taxon>
    </lineage>
</organism>
<dbReference type="EMBL" id="JAIWYP010000011">
    <property type="protein sequence ID" value="KAH3735761.1"/>
    <property type="molecule type" value="Genomic_DNA"/>
</dbReference>
<name>A0A9D4HYP2_DREPO</name>
<comment type="caution">
    <text evidence="1">The sequence shown here is derived from an EMBL/GenBank/DDBJ whole genome shotgun (WGS) entry which is preliminary data.</text>
</comment>
<accession>A0A9D4HYP2</accession>
<reference evidence="1" key="1">
    <citation type="journal article" date="2019" name="bioRxiv">
        <title>The Genome of the Zebra Mussel, Dreissena polymorpha: A Resource for Invasive Species Research.</title>
        <authorList>
            <person name="McCartney M.A."/>
            <person name="Auch B."/>
            <person name="Kono T."/>
            <person name="Mallez S."/>
            <person name="Zhang Y."/>
            <person name="Obille A."/>
            <person name="Becker A."/>
            <person name="Abrahante J.E."/>
            <person name="Garbe J."/>
            <person name="Badalamenti J.P."/>
            <person name="Herman A."/>
            <person name="Mangelson H."/>
            <person name="Liachko I."/>
            <person name="Sullivan S."/>
            <person name="Sone E.D."/>
            <person name="Koren S."/>
            <person name="Silverstein K.A.T."/>
            <person name="Beckman K.B."/>
            <person name="Gohl D.M."/>
        </authorList>
    </citation>
    <scope>NUCLEOTIDE SEQUENCE</scope>
    <source>
        <strain evidence="1">Duluth1</strain>
        <tissue evidence="1">Whole animal</tissue>
    </source>
</reference>
<reference evidence="1" key="2">
    <citation type="submission" date="2020-11" db="EMBL/GenBank/DDBJ databases">
        <authorList>
            <person name="McCartney M.A."/>
            <person name="Auch B."/>
            <person name="Kono T."/>
            <person name="Mallez S."/>
            <person name="Becker A."/>
            <person name="Gohl D.M."/>
            <person name="Silverstein K.A.T."/>
            <person name="Koren S."/>
            <person name="Bechman K.B."/>
            <person name="Herman A."/>
            <person name="Abrahante J.E."/>
            <person name="Garbe J."/>
        </authorList>
    </citation>
    <scope>NUCLEOTIDE SEQUENCE</scope>
    <source>
        <strain evidence="1">Duluth1</strain>
        <tissue evidence="1">Whole animal</tissue>
    </source>
</reference>
<dbReference type="Gene3D" id="3.50.50.60">
    <property type="entry name" value="FAD/NAD(P)-binding domain"/>
    <property type="match status" value="1"/>
</dbReference>
<evidence type="ECO:0000313" key="2">
    <source>
        <dbReference type="Proteomes" id="UP000828390"/>
    </source>
</evidence>